<reference evidence="2" key="1">
    <citation type="journal article" date="2014" name="Int. J. Syst. Evol. Microbiol.">
        <title>Complete genome sequence of Corynebacterium casei LMG S-19264T (=DSM 44701T), isolated from a smear-ripened cheese.</title>
        <authorList>
            <consortium name="US DOE Joint Genome Institute (JGI-PGF)"/>
            <person name="Walter F."/>
            <person name="Albersmeier A."/>
            <person name="Kalinowski J."/>
            <person name="Ruckert C."/>
        </authorList>
    </citation>
    <scope>NUCLEOTIDE SEQUENCE</scope>
    <source>
        <strain evidence="2">CGMCC 1.15290</strain>
    </source>
</reference>
<evidence type="ECO:0000256" key="1">
    <source>
        <dbReference type="SAM" id="Phobius"/>
    </source>
</evidence>
<proteinExistence type="predicted"/>
<gene>
    <name evidence="2" type="ORF">GCM10011379_39520</name>
</gene>
<evidence type="ECO:0000313" key="2">
    <source>
        <dbReference type="EMBL" id="GGH75694.1"/>
    </source>
</evidence>
<dbReference type="EMBL" id="BMIB01000004">
    <property type="protein sequence ID" value="GGH75694.1"/>
    <property type="molecule type" value="Genomic_DNA"/>
</dbReference>
<feature type="transmembrane region" description="Helical" evidence="1">
    <location>
        <begin position="145"/>
        <end position="166"/>
    </location>
</feature>
<name>A0A917MXJ2_9BACT</name>
<sequence length="183" mass="20404">MNEQQLKAAWQGAATSQQSTEALHNMLQEGKHPVLKRMRKQLLIELAGFSAFLVVYYDFFDGNRKPLYANLLLVAGVVLVLLHNLWGYLLTRKKLTAGNVTVTLQQHAHSLRNWAVTAVTCRIAAFVCILLFFTSVITLTQAKLWLLAGAVAVAVVQILLLALLWANRIKAIQSVINDFRHAA</sequence>
<feature type="transmembrane region" description="Helical" evidence="1">
    <location>
        <begin position="71"/>
        <end position="90"/>
    </location>
</feature>
<protein>
    <submittedName>
        <fullName evidence="2">Uncharacterized protein</fullName>
    </submittedName>
</protein>
<keyword evidence="1" id="KW-1133">Transmembrane helix</keyword>
<organism evidence="2 3">
    <name type="scientific">Filimonas zeae</name>
    <dbReference type="NCBI Taxonomy" id="1737353"/>
    <lineage>
        <taxon>Bacteria</taxon>
        <taxon>Pseudomonadati</taxon>
        <taxon>Bacteroidota</taxon>
        <taxon>Chitinophagia</taxon>
        <taxon>Chitinophagales</taxon>
        <taxon>Chitinophagaceae</taxon>
        <taxon>Filimonas</taxon>
    </lineage>
</organism>
<comment type="caution">
    <text evidence="2">The sequence shown here is derived from an EMBL/GenBank/DDBJ whole genome shotgun (WGS) entry which is preliminary data.</text>
</comment>
<dbReference type="AlphaFoldDB" id="A0A917MXJ2"/>
<reference evidence="2" key="2">
    <citation type="submission" date="2020-09" db="EMBL/GenBank/DDBJ databases">
        <authorList>
            <person name="Sun Q."/>
            <person name="Zhou Y."/>
        </authorList>
    </citation>
    <scope>NUCLEOTIDE SEQUENCE</scope>
    <source>
        <strain evidence="2">CGMCC 1.15290</strain>
    </source>
</reference>
<dbReference type="Proteomes" id="UP000627292">
    <property type="component" value="Unassembled WGS sequence"/>
</dbReference>
<feature type="transmembrane region" description="Helical" evidence="1">
    <location>
        <begin position="42"/>
        <end position="59"/>
    </location>
</feature>
<dbReference type="RefSeq" id="WP_188955570.1">
    <property type="nucleotide sequence ID" value="NZ_BMIB01000004.1"/>
</dbReference>
<feature type="transmembrane region" description="Helical" evidence="1">
    <location>
        <begin position="111"/>
        <end position="133"/>
    </location>
</feature>
<keyword evidence="1" id="KW-0472">Membrane</keyword>
<keyword evidence="3" id="KW-1185">Reference proteome</keyword>
<evidence type="ECO:0000313" key="3">
    <source>
        <dbReference type="Proteomes" id="UP000627292"/>
    </source>
</evidence>
<accession>A0A917MXJ2</accession>
<keyword evidence="1" id="KW-0812">Transmembrane</keyword>